<keyword evidence="12" id="KW-1185">Reference proteome</keyword>
<accession>A0A7J6XBL4</accession>
<dbReference type="AlphaFoldDB" id="A0A7J6XBL4"/>
<keyword evidence="11" id="KW-0675">Receptor</keyword>
<evidence type="ECO:0000313" key="12">
    <source>
        <dbReference type="Proteomes" id="UP000554482"/>
    </source>
</evidence>
<dbReference type="Pfam" id="PF07714">
    <property type="entry name" value="PK_Tyr_Ser-Thr"/>
    <property type="match status" value="1"/>
</dbReference>
<keyword evidence="11" id="KW-0418">Kinase</keyword>
<dbReference type="Gene3D" id="3.30.200.20">
    <property type="entry name" value="Phosphorylase Kinase, domain 1"/>
    <property type="match status" value="1"/>
</dbReference>
<keyword evidence="5 9" id="KW-0547">Nucleotide-binding</keyword>
<evidence type="ECO:0000313" key="11">
    <source>
        <dbReference type="EMBL" id="KAF5207029.1"/>
    </source>
</evidence>
<dbReference type="InterPro" id="IPR001245">
    <property type="entry name" value="Ser-Thr/Tyr_kinase_cat_dom"/>
</dbReference>
<evidence type="ECO:0000256" key="7">
    <source>
        <dbReference type="ARBA" id="ARBA00022989"/>
    </source>
</evidence>
<keyword evidence="2" id="KW-0808">Transferase</keyword>
<dbReference type="SUPFAM" id="SSF56112">
    <property type="entry name" value="Protein kinase-like (PK-like)"/>
    <property type="match status" value="1"/>
</dbReference>
<keyword evidence="7" id="KW-1133">Transmembrane helix</keyword>
<protein>
    <submittedName>
        <fullName evidence="11">Receptor-like kinase</fullName>
    </submittedName>
</protein>
<dbReference type="InterPro" id="IPR000719">
    <property type="entry name" value="Prot_kinase_dom"/>
</dbReference>
<organism evidence="11 12">
    <name type="scientific">Thalictrum thalictroides</name>
    <name type="common">Rue-anemone</name>
    <name type="synonym">Anemone thalictroides</name>
    <dbReference type="NCBI Taxonomy" id="46969"/>
    <lineage>
        <taxon>Eukaryota</taxon>
        <taxon>Viridiplantae</taxon>
        <taxon>Streptophyta</taxon>
        <taxon>Embryophyta</taxon>
        <taxon>Tracheophyta</taxon>
        <taxon>Spermatophyta</taxon>
        <taxon>Magnoliopsida</taxon>
        <taxon>Ranunculales</taxon>
        <taxon>Ranunculaceae</taxon>
        <taxon>Thalictroideae</taxon>
        <taxon>Thalictrum</taxon>
    </lineage>
</organism>
<feature type="domain" description="Protein kinase" evidence="10">
    <location>
        <begin position="56"/>
        <end position="129"/>
    </location>
</feature>
<dbReference type="GO" id="GO:0016020">
    <property type="term" value="C:membrane"/>
    <property type="evidence" value="ECO:0007669"/>
    <property type="project" value="UniProtKB-SubCell"/>
</dbReference>
<evidence type="ECO:0000256" key="5">
    <source>
        <dbReference type="ARBA" id="ARBA00022741"/>
    </source>
</evidence>
<evidence type="ECO:0000256" key="4">
    <source>
        <dbReference type="ARBA" id="ARBA00022729"/>
    </source>
</evidence>
<evidence type="ECO:0000259" key="10">
    <source>
        <dbReference type="PROSITE" id="PS50011"/>
    </source>
</evidence>
<dbReference type="FunFam" id="3.30.200.20:FF:000178">
    <property type="entry name" value="serine/threonine-protein kinase PBS1-like"/>
    <property type="match status" value="1"/>
</dbReference>
<keyword evidence="4" id="KW-0732">Signal</keyword>
<dbReference type="Proteomes" id="UP000554482">
    <property type="component" value="Unassembled WGS sequence"/>
</dbReference>
<name>A0A7J6XBL4_THATH</name>
<dbReference type="PANTHER" id="PTHR47974:SF9">
    <property type="entry name" value="RECEPTOR-LIKE SERINE_THREONINE-PROTEIN KINASE"/>
    <property type="match status" value="1"/>
</dbReference>
<dbReference type="InterPro" id="IPR011009">
    <property type="entry name" value="Kinase-like_dom_sf"/>
</dbReference>
<keyword evidence="8" id="KW-0472">Membrane</keyword>
<dbReference type="PROSITE" id="PS50011">
    <property type="entry name" value="PROTEIN_KINASE_DOM"/>
    <property type="match status" value="1"/>
</dbReference>
<proteinExistence type="predicted"/>
<evidence type="ECO:0000256" key="1">
    <source>
        <dbReference type="ARBA" id="ARBA00004167"/>
    </source>
</evidence>
<feature type="binding site" evidence="9">
    <location>
        <position position="84"/>
    </location>
    <ligand>
        <name>ATP</name>
        <dbReference type="ChEBI" id="CHEBI:30616"/>
    </ligand>
</feature>
<keyword evidence="6 9" id="KW-0067">ATP-binding</keyword>
<dbReference type="OrthoDB" id="544400at2759"/>
<evidence type="ECO:0000256" key="6">
    <source>
        <dbReference type="ARBA" id="ARBA00022840"/>
    </source>
</evidence>
<dbReference type="PROSITE" id="PS00107">
    <property type="entry name" value="PROTEIN_KINASE_ATP"/>
    <property type="match status" value="1"/>
</dbReference>
<dbReference type="GO" id="GO:0004672">
    <property type="term" value="F:protein kinase activity"/>
    <property type="evidence" value="ECO:0007669"/>
    <property type="project" value="InterPro"/>
</dbReference>
<comment type="caution">
    <text evidence="11">The sequence shown here is derived from an EMBL/GenBank/DDBJ whole genome shotgun (WGS) entry which is preliminary data.</text>
</comment>
<evidence type="ECO:0000256" key="2">
    <source>
        <dbReference type="ARBA" id="ARBA00022679"/>
    </source>
</evidence>
<dbReference type="PANTHER" id="PTHR47974">
    <property type="entry name" value="OS07G0415500 PROTEIN"/>
    <property type="match status" value="1"/>
</dbReference>
<comment type="subcellular location">
    <subcellularLocation>
        <location evidence="1">Membrane</location>
        <topology evidence="1">Single-pass membrane protein</topology>
    </subcellularLocation>
</comment>
<gene>
    <name evidence="11" type="ORF">FRX31_003384</name>
</gene>
<sequence length="129" mass="14867">MKRSCFNVEDDHLALEGYFKRDSGNKEPASIETFLHNYTSGRPKRFSYKQLKKYTNNFSYKIGQGGFGSVFKGQLPNSFTIAVKVLDVATEKSEAQFLNDVLTIGRIHHNHLVRILGYCFEQSRRALIW</sequence>
<evidence type="ECO:0000256" key="3">
    <source>
        <dbReference type="ARBA" id="ARBA00022692"/>
    </source>
</evidence>
<evidence type="ECO:0000256" key="9">
    <source>
        <dbReference type="PROSITE-ProRule" id="PRU10141"/>
    </source>
</evidence>
<keyword evidence="3" id="KW-0812">Transmembrane</keyword>
<dbReference type="EMBL" id="JABWDY010001943">
    <property type="protein sequence ID" value="KAF5207029.1"/>
    <property type="molecule type" value="Genomic_DNA"/>
</dbReference>
<evidence type="ECO:0000256" key="8">
    <source>
        <dbReference type="ARBA" id="ARBA00023136"/>
    </source>
</evidence>
<reference evidence="11 12" key="1">
    <citation type="submission" date="2020-06" db="EMBL/GenBank/DDBJ databases">
        <title>Transcriptomic and genomic resources for Thalictrum thalictroides and T. hernandezii: Facilitating candidate gene discovery in an emerging model plant lineage.</title>
        <authorList>
            <person name="Arias T."/>
            <person name="Riano-Pachon D.M."/>
            <person name="Di Stilio V.S."/>
        </authorList>
    </citation>
    <scope>NUCLEOTIDE SEQUENCE [LARGE SCALE GENOMIC DNA]</scope>
    <source>
        <strain evidence="12">cv. WT478/WT964</strain>
        <tissue evidence="11">Leaves</tissue>
    </source>
</reference>
<dbReference type="InterPro" id="IPR017441">
    <property type="entry name" value="Protein_kinase_ATP_BS"/>
</dbReference>
<dbReference type="GO" id="GO:0005524">
    <property type="term" value="F:ATP binding"/>
    <property type="evidence" value="ECO:0007669"/>
    <property type="project" value="UniProtKB-UniRule"/>
</dbReference>